<accession>A0A1A8TFL3</accession>
<keyword evidence="1" id="KW-1133">Transmembrane helix</keyword>
<evidence type="ECO:0000256" key="1">
    <source>
        <dbReference type="SAM" id="Phobius"/>
    </source>
</evidence>
<dbReference type="OrthoDB" id="6106953at2"/>
<evidence type="ECO:0000313" key="2">
    <source>
        <dbReference type="EMBL" id="SBS30952.1"/>
    </source>
</evidence>
<proteinExistence type="predicted"/>
<keyword evidence="3" id="KW-1185">Reference proteome</keyword>
<keyword evidence="1" id="KW-0472">Membrane</keyword>
<reference evidence="2 3" key="1">
    <citation type="submission" date="2016-06" db="EMBL/GenBank/DDBJ databases">
        <authorList>
            <person name="Kjaerup R.B."/>
            <person name="Dalgaard T.S."/>
            <person name="Juul-Madsen H.R."/>
        </authorList>
    </citation>
    <scope>NUCLEOTIDE SEQUENCE [LARGE SCALE GENOMIC DNA]</scope>
    <source>
        <strain evidence="2 3">CECT 8886</strain>
    </source>
</reference>
<dbReference type="EMBL" id="FLOB01000003">
    <property type="protein sequence ID" value="SBS30952.1"/>
    <property type="molecule type" value="Genomic_DNA"/>
</dbReference>
<dbReference type="RefSeq" id="WP_067015708.1">
    <property type="nucleotide sequence ID" value="NZ_FLOB01000003.1"/>
</dbReference>
<name>A0A1A8TFL3_9GAMM</name>
<protein>
    <submittedName>
        <fullName evidence="2">Uncharacterized protein</fullName>
    </submittedName>
</protein>
<dbReference type="STRING" id="1792290.MSP8886_01981"/>
<feature type="transmembrane region" description="Helical" evidence="1">
    <location>
        <begin position="36"/>
        <end position="64"/>
    </location>
</feature>
<feature type="transmembrane region" description="Helical" evidence="1">
    <location>
        <begin position="6"/>
        <end position="24"/>
    </location>
</feature>
<dbReference type="Proteomes" id="UP000092544">
    <property type="component" value="Unassembled WGS sequence"/>
</dbReference>
<sequence>MLYPILEQYYVVFALLLLVITWFTRQKTPEARRNYLYGYALISVVGFLLGFKWVSGVIFGLIVLEVGRYFKRWLDKKEQQLKK</sequence>
<gene>
    <name evidence="2" type="ORF">MSP8886_01981</name>
</gene>
<organism evidence="2 3">
    <name type="scientific">Marinomonas spartinae</name>
    <dbReference type="NCBI Taxonomy" id="1792290"/>
    <lineage>
        <taxon>Bacteria</taxon>
        <taxon>Pseudomonadati</taxon>
        <taxon>Pseudomonadota</taxon>
        <taxon>Gammaproteobacteria</taxon>
        <taxon>Oceanospirillales</taxon>
        <taxon>Oceanospirillaceae</taxon>
        <taxon>Marinomonas</taxon>
    </lineage>
</organism>
<keyword evidence="1" id="KW-0812">Transmembrane</keyword>
<dbReference type="AlphaFoldDB" id="A0A1A8TFL3"/>
<evidence type="ECO:0000313" key="3">
    <source>
        <dbReference type="Proteomes" id="UP000092544"/>
    </source>
</evidence>